<protein>
    <recommendedName>
        <fullName evidence="1">G patch domain-containing protein 4</fullName>
    </recommendedName>
</protein>
<feature type="compositionally biased region" description="Acidic residues" evidence="2">
    <location>
        <begin position="225"/>
        <end position="234"/>
    </location>
</feature>
<dbReference type="InterPro" id="IPR050656">
    <property type="entry name" value="PINX1"/>
</dbReference>
<evidence type="ECO:0000313" key="5">
    <source>
        <dbReference type="Proteomes" id="UP000261540"/>
    </source>
</evidence>
<dbReference type="GeneTree" id="ENSGT00390000008765"/>
<dbReference type="PANTHER" id="PTHR23149">
    <property type="entry name" value="G PATCH DOMAIN CONTAINING PROTEIN"/>
    <property type="match status" value="1"/>
</dbReference>
<feature type="region of interest" description="Disordered" evidence="2">
    <location>
        <begin position="366"/>
        <end position="433"/>
    </location>
</feature>
<feature type="region of interest" description="Disordered" evidence="2">
    <location>
        <begin position="198"/>
        <end position="298"/>
    </location>
</feature>
<organism evidence="4 5">
    <name type="scientific">Paramormyrops kingsleyae</name>
    <dbReference type="NCBI Taxonomy" id="1676925"/>
    <lineage>
        <taxon>Eukaryota</taxon>
        <taxon>Metazoa</taxon>
        <taxon>Chordata</taxon>
        <taxon>Craniata</taxon>
        <taxon>Vertebrata</taxon>
        <taxon>Euteleostomi</taxon>
        <taxon>Actinopterygii</taxon>
        <taxon>Neopterygii</taxon>
        <taxon>Teleostei</taxon>
        <taxon>Osteoglossocephala</taxon>
        <taxon>Osteoglossomorpha</taxon>
        <taxon>Osteoglossiformes</taxon>
        <taxon>Mormyridae</taxon>
        <taxon>Paramormyrops</taxon>
    </lineage>
</organism>
<dbReference type="PANTHER" id="PTHR23149:SF9">
    <property type="entry name" value="G PATCH DOMAIN-CONTAINING PROTEIN 4"/>
    <property type="match status" value="1"/>
</dbReference>
<sequence>MANKEAEKTPGLKFAEQQLLRHGWERGKGLGKAENGITEAVKVKIKCDKGGMGHKEGEQFTFHWWDHVFNKASTSLEVESAEDGIRVKKVAEKDGAEGVVSNKKPCKAALSKAKLYGHFVKSATLMSGQEHAEKKASSSEDSSSSDEDQRLDLSTTCRLSDEDLLKACGGRTAHKGARHGLRMSAKLARLKQQEKEFLAKYGKNSKPADSPGKMASCSADSGWDREEDQEEGEETEAKLEKTKKKKKRSKESLEEAVAESADDTEVSKRKRRKKHSKEMCDSPALGEPSDERGHVHPAEKKCLNKEKITACNKGTGSSKNGVTLYGSKGCKDQDAFTGVLGDDGAGHEENVEECLAGLDEEAAVPDEDSICQTKKKKKKNITSDVTEQMQDEEIPEQQSVRKKATSRQKEGAEDETAVLRRSKKKKKAKELGH</sequence>
<dbReference type="Ensembl" id="ENSPKIT00000009200.1">
    <property type="protein sequence ID" value="ENSPKIP00000028419.1"/>
    <property type="gene ID" value="ENSPKIG00000010081.1"/>
</dbReference>
<dbReference type="STRING" id="1676925.ENSPKIP00000028439"/>
<feature type="region of interest" description="Disordered" evidence="2">
    <location>
        <begin position="127"/>
        <end position="153"/>
    </location>
</feature>
<reference evidence="4" key="1">
    <citation type="submission" date="2025-05" db="UniProtKB">
        <authorList>
            <consortium name="Ensembl"/>
        </authorList>
    </citation>
    <scope>IDENTIFICATION</scope>
</reference>
<keyword evidence="5" id="KW-1185">Reference proteome</keyword>
<dbReference type="Proteomes" id="UP000261540">
    <property type="component" value="Unplaced"/>
</dbReference>
<feature type="compositionally biased region" description="Acidic residues" evidence="2">
    <location>
        <begin position="254"/>
        <end position="264"/>
    </location>
</feature>
<evidence type="ECO:0000313" key="4">
    <source>
        <dbReference type="Ensembl" id="ENSPKIP00000028419.1"/>
    </source>
</evidence>
<dbReference type="InterPro" id="IPR000467">
    <property type="entry name" value="G_patch_dom"/>
</dbReference>
<dbReference type="OrthoDB" id="10019757at2759"/>
<dbReference type="PROSITE" id="PS50174">
    <property type="entry name" value="G_PATCH"/>
    <property type="match status" value="1"/>
</dbReference>
<evidence type="ECO:0000256" key="2">
    <source>
        <dbReference type="SAM" id="MobiDB-lite"/>
    </source>
</evidence>
<feature type="compositionally biased region" description="Basic residues" evidence="2">
    <location>
        <begin position="420"/>
        <end position="433"/>
    </location>
</feature>
<dbReference type="SMART" id="SM00443">
    <property type="entry name" value="G_patch"/>
    <property type="match status" value="1"/>
</dbReference>
<dbReference type="Pfam" id="PF01585">
    <property type="entry name" value="G-patch"/>
    <property type="match status" value="1"/>
</dbReference>
<proteinExistence type="predicted"/>
<feature type="domain" description="G-patch" evidence="3">
    <location>
        <begin position="11"/>
        <end position="57"/>
    </location>
</feature>
<dbReference type="GO" id="GO:0005730">
    <property type="term" value="C:nucleolus"/>
    <property type="evidence" value="ECO:0007669"/>
    <property type="project" value="TreeGrafter"/>
</dbReference>
<dbReference type="GO" id="GO:0003676">
    <property type="term" value="F:nucleic acid binding"/>
    <property type="evidence" value="ECO:0007669"/>
    <property type="project" value="InterPro"/>
</dbReference>
<dbReference type="KEGG" id="pki:111838333"/>
<accession>A0A3B3SCD5</accession>
<evidence type="ECO:0000259" key="3">
    <source>
        <dbReference type="PROSITE" id="PS50174"/>
    </source>
</evidence>
<evidence type="ECO:0000256" key="1">
    <source>
        <dbReference type="ARBA" id="ARBA00040365"/>
    </source>
</evidence>
<dbReference type="AlphaFoldDB" id="A0A3B3SCD5"/>
<feature type="compositionally biased region" description="Basic and acidic residues" evidence="2">
    <location>
        <begin position="289"/>
        <end position="298"/>
    </location>
</feature>
<name>A0A3B3SCD5_9TELE</name>
<dbReference type="Ensembl" id="ENSPKIT00000009219.1">
    <property type="protein sequence ID" value="ENSPKIP00000028439.1"/>
    <property type="gene ID" value="ENSPKIG00000010081.1"/>
</dbReference>